<feature type="compositionally biased region" description="Basic and acidic residues" evidence="1">
    <location>
        <begin position="74"/>
        <end position="89"/>
    </location>
</feature>
<dbReference type="AlphaFoldDB" id="A0A5B8J942"/>
<feature type="signal peptide" evidence="3">
    <location>
        <begin position="1"/>
        <end position="20"/>
    </location>
</feature>
<dbReference type="EMBL" id="CP042266">
    <property type="protein sequence ID" value="QDY77887.1"/>
    <property type="molecule type" value="Genomic_DNA"/>
</dbReference>
<feature type="compositionally biased region" description="Polar residues" evidence="1">
    <location>
        <begin position="113"/>
        <end position="133"/>
    </location>
</feature>
<organism evidence="4 5">
    <name type="scientific">Streptomyces qinzhouensis</name>
    <dbReference type="NCBI Taxonomy" id="2599401"/>
    <lineage>
        <taxon>Bacteria</taxon>
        <taxon>Bacillati</taxon>
        <taxon>Actinomycetota</taxon>
        <taxon>Actinomycetes</taxon>
        <taxon>Kitasatosporales</taxon>
        <taxon>Streptomycetaceae</taxon>
        <taxon>Streptomyces</taxon>
    </lineage>
</organism>
<evidence type="ECO:0000313" key="5">
    <source>
        <dbReference type="Proteomes" id="UP000320580"/>
    </source>
</evidence>
<feature type="chain" id="PRO_5038731450" evidence="3">
    <location>
        <begin position="21"/>
        <end position="229"/>
    </location>
</feature>
<feature type="compositionally biased region" description="Low complexity" evidence="1">
    <location>
        <begin position="31"/>
        <end position="71"/>
    </location>
</feature>
<keyword evidence="3" id="KW-0732">Signal</keyword>
<gene>
    <name evidence="4" type="ORF">FQU76_16805</name>
</gene>
<dbReference type="RefSeq" id="WP_146481209.1">
    <property type="nucleotide sequence ID" value="NZ_CP042266.1"/>
</dbReference>
<evidence type="ECO:0000256" key="1">
    <source>
        <dbReference type="SAM" id="MobiDB-lite"/>
    </source>
</evidence>
<evidence type="ECO:0000313" key="4">
    <source>
        <dbReference type="EMBL" id="QDY77887.1"/>
    </source>
</evidence>
<evidence type="ECO:0000256" key="3">
    <source>
        <dbReference type="SAM" id="SignalP"/>
    </source>
</evidence>
<sequence length="229" mass="22431">MHPTLRSRCAITVAALAVLATPLTYPNEPGPLTGTAAAAPADPGSPGTAVPPDGTGPAPAAAVSGPGAAAPAPDPHESLAGHPAGEGRIRPGRPPHHIPPRPRDETDGPSPKASVSQSGTGTPSGPPSVTGTGDPSAAPVRQDPDAPAADGDLLPPEGTDGTDGWRGDDDPAAEPTPYLTGDAPSAAGQRRAGAGGTRAAHEFSPLSLGVGLALMGLGIGFLGLRLRHR</sequence>
<keyword evidence="2" id="KW-1133">Transmembrane helix</keyword>
<keyword evidence="2" id="KW-0472">Membrane</keyword>
<dbReference type="KEGG" id="sqz:FQU76_16805"/>
<feature type="region of interest" description="Disordered" evidence="1">
    <location>
        <begin position="31"/>
        <end position="197"/>
    </location>
</feature>
<reference evidence="4 5" key="1">
    <citation type="submission" date="2019-07" db="EMBL/GenBank/DDBJ databases">
        <authorList>
            <person name="Zhu P."/>
        </authorList>
    </citation>
    <scope>NUCLEOTIDE SEQUENCE [LARGE SCALE GENOMIC DNA]</scope>
    <source>
        <strain evidence="4 5">SSL-25</strain>
    </source>
</reference>
<feature type="compositionally biased region" description="Low complexity" evidence="1">
    <location>
        <begin position="145"/>
        <end position="159"/>
    </location>
</feature>
<protein>
    <submittedName>
        <fullName evidence="4">Uncharacterized protein</fullName>
    </submittedName>
</protein>
<dbReference type="Proteomes" id="UP000320580">
    <property type="component" value="Chromosome"/>
</dbReference>
<name>A0A5B8J942_9ACTN</name>
<keyword evidence="2" id="KW-0812">Transmembrane</keyword>
<accession>A0A5B8J942</accession>
<feature type="compositionally biased region" description="Basic residues" evidence="1">
    <location>
        <begin position="90"/>
        <end position="100"/>
    </location>
</feature>
<feature type="transmembrane region" description="Helical" evidence="2">
    <location>
        <begin position="206"/>
        <end position="224"/>
    </location>
</feature>
<evidence type="ECO:0000256" key="2">
    <source>
        <dbReference type="SAM" id="Phobius"/>
    </source>
</evidence>
<proteinExistence type="predicted"/>
<keyword evidence="5" id="KW-1185">Reference proteome</keyword>